<accession>A0A099D0H0</accession>
<dbReference type="HOGENOM" id="CLU_1509132_0_0_6"/>
<gene>
    <name evidence="3" type="ORF">HNQ86_001798</name>
    <name evidence="2" type="ORF">LF63_0102165</name>
</gene>
<evidence type="ECO:0000313" key="4">
    <source>
        <dbReference type="Proteomes" id="UP000029708"/>
    </source>
</evidence>
<reference evidence="2 4" key="1">
    <citation type="submission" date="2014-09" db="EMBL/GenBank/DDBJ databases">
        <title>Xanthomonadaceae 3.5X direct submission.</title>
        <authorList>
            <person name="Fang T."/>
            <person name="Wang H."/>
        </authorList>
    </citation>
    <scope>NUCLEOTIDE SEQUENCE [LARGE SCALE GENOMIC DNA]</scope>
    <source>
        <strain evidence="2 4">3.5X</strain>
    </source>
</reference>
<organism evidence="2 4">
    <name type="scientific">Oleiagrimonas soli</name>
    <dbReference type="NCBI Taxonomy" id="1543381"/>
    <lineage>
        <taxon>Bacteria</taxon>
        <taxon>Pseudomonadati</taxon>
        <taxon>Pseudomonadota</taxon>
        <taxon>Gammaproteobacteria</taxon>
        <taxon>Lysobacterales</taxon>
        <taxon>Rhodanobacteraceae</taxon>
        <taxon>Oleiagrimonas</taxon>
    </lineage>
</organism>
<reference evidence="3 5" key="2">
    <citation type="submission" date="2020-08" db="EMBL/GenBank/DDBJ databases">
        <title>Genomic Encyclopedia of Type Strains, Phase IV (KMG-IV): sequencing the most valuable type-strain genomes for metagenomic binning, comparative biology and taxonomic classification.</title>
        <authorList>
            <person name="Goeker M."/>
        </authorList>
    </citation>
    <scope>NUCLEOTIDE SEQUENCE [LARGE SCALE GENOMIC DNA]</scope>
    <source>
        <strain evidence="3 5">DSM 107085</strain>
    </source>
</reference>
<keyword evidence="4" id="KW-1185">Reference proteome</keyword>
<evidence type="ECO:0000313" key="5">
    <source>
        <dbReference type="Proteomes" id="UP000560000"/>
    </source>
</evidence>
<dbReference type="EMBL" id="JACHET010000001">
    <property type="protein sequence ID" value="MBB6184453.1"/>
    <property type="molecule type" value="Genomic_DNA"/>
</dbReference>
<feature type="region of interest" description="Disordered" evidence="1">
    <location>
        <begin position="134"/>
        <end position="178"/>
    </location>
</feature>
<dbReference type="OrthoDB" id="8815788at2"/>
<proteinExistence type="predicted"/>
<dbReference type="RefSeq" id="WP_043099327.1">
    <property type="nucleotide sequence ID" value="NZ_JACHET010000001.1"/>
</dbReference>
<evidence type="ECO:0000256" key="1">
    <source>
        <dbReference type="SAM" id="MobiDB-lite"/>
    </source>
</evidence>
<feature type="compositionally biased region" description="Basic residues" evidence="1">
    <location>
        <begin position="149"/>
        <end position="161"/>
    </location>
</feature>
<protein>
    <submittedName>
        <fullName evidence="2">Uncharacterized protein</fullName>
    </submittedName>
</protein>
<evidence type="ECO:0000313" key="2">
    <source>
        <dbReference type="EMBL" id="KGI78780.1"/>
    </source>
</evidence>
<name>A0A099D0H0_9GAMM</name>
<evidence type="ECO:0000313" key="3">
    <source>
        <dbReference type="EMBL" id="MBB6184453.1"/>
    </source>
</evidence>
<dbReference type="Proteomes" id="UP000029708">
    <property type="component" value="Unassembled WGS sequence"/>
</dbReference>
<sequence length="178" mass="20840">MDRETFDLAYLHKTMRELFPKRSDCASMDDLAEMMGELHAFSITTRLQLRLFLKKHPRELIEIGREPPDAGHQRMYRESMGDENYLGAIRQPYGFYYPGLIRIAMEIEFGAACARHDRARDPGHRCWCRSWTRRRDPPASGQAADRGSARRGRSRRRRRSACRATCPARRNPSRRRDA</sequence>
<comment type="caution">
    <text evidence="2">The sequence shown here is derived from an EMBL/GenBank/DDBJ whole genome shotgun (WGS) entry which is preliminary data.</text>
</comment>
<dbReference type="EMBL" id="JROI01000007">
    <property type="protein sequence ID" value="KGI78780.1"/>
    <property type="molecule type" value="Genomic_DNA"/>
</dbReference>
<dbReference type="AlphaFoldDB" id="A0A099D0H0"/>
<dbReference type="Proteomes" id="UP000560000">
    <property type="component" value="Unassembled WGS sequence"/>
</dbReference>